<evidence type="ECO:0000313" key="2">
    <source>
        <dbReference type="EMBL" id="PPS21749.1"/>
    </source>
</evidence>
<comment type="caution">
    <text evidence="2">The sequence shown here is derived from an EMBL/GenBank/DDBJ whole genome shotgun (WGS) entry which is preliminary data.</text>
</comment>
<dbReference type="RefSeq" id="WP_104618672.1">
    <property type="nucleotide sequence ID" value="NZ_JJMJ01000143.1"/>
</dbReference>
<dbReference type="EMBL" id="JJMJ01000143">
    <property type="protein sequence ID" value="PPS21749.1"/>
    <property type="molecule type" value="Genomic_DNA"/>
</dbReference>
<dbReference type="Pfam" id="PF13240">
    <property type="entry name" value="Zn_Ribbon_1"/>
    <property type="match status" value="1"/>
</dbReference>
<evidence type="ECO:0000313" key="3">
    <source>
        <dbReference type="Proteomes" id="UP000238924"/>
    </source>
</evidence>
<name>A0ABX5B360_9SPIR</name>
<keyword evidence="3" id="KW-1185">Reference proteome</keyword>
<feature type="domain" description="Zinc-ribbon" evidence="1">
    <location>
        <begin position="2"/>
        <end position="22"/>
    </location>
</feature>
<organism evidence="2 3">
    <name type="scientific">Brachyspira murdochii</name>
    <dbReference type="NCBI Taxonomy" id="84378"/>
    <lineage>
        <taxon>Bacteria</taxon>
        <taxon>Pseudomonadati</taxon>
        <taxon>Spirochaetota</taxon>
        <taxon>Spirochaetia</taxon>
        <taxon>Brachyspirales</taxon>
        <taxon>Brachyspiraceae</taxon>
        <taxon>Brachyspira</taxon>
    </lineage>
</organism>
<protein>
    <recommendedName>
        <fullName evidence="1">Zinc-ribbon domain-containing protein</fullName>
    </recommendedName>
</protein>
<dbReference type="Proteomes" id="UP000238924">
    <property type="component" value="Unassembled WGS sequence"/>
</dbReference>
<evidence type="ECO:0000259" key="1">
    <source>
        <dbReference type="Pfam" id="PF13240"/>
    </source>
</evidence>
<proteinExistence type="predicted"/>
<accession>A0ABX5B360</accession>
<gene>
    <name evidence="2" type="ORF">DJ52_09115</name>
</gene>
<dbReference type="InterPro" id="IPR026870">
    <property type="entry name" value="Zinc_ribbon_dom"/>
</dbReference>
<sequence length="117" mass="13801">MFCPNCGSKNEDNVKFCAHCGSIIIDDKESEKSYDNDYSININNSKYSNNNKYIFTDGRYINCRNIIEVKREGNSILIMTSKSIYYIKYKNENEALNDYTKFISFIVDDVFEFRNYN</sequence>
<reference evidence="2 3" key="1">
    <citation type="submission" date="2014-04" db="EMBL/GenBank/DDBJ databases">
        <title>Whole genome sequence of 'Brachyspira hampsonii' D13-03603F2.</title>
        <authorList>
            <person name="Patterson A.H."/>
            <person name="Chaban B."/>
            <person name="Fernando C."/>
            <person name="Harding J.C."/>
            <person name="Hill J.E."/>
        </authorList>
    </citation>
    <scope>NUCLEOTIDE SEQUENCE [LARGE SCALE GENOMIC DNA]</scope>
    <source>
        <strain evidence="2 3">D13-03603F2</strain>
    </source>
</reference>